<name>A0ABD3CE72_9LAMI</name>
<sequence>MDRRWINAVRTSEEYERGVNEFIEFARNHVPNGNERYPCMKCLNHRRLSVREIREHVICDGFNKKYIRWIWHGELDMPNVPEAEEAPNEDVDETMFDNMEEMINDVGAEAFEQAHANKSYDSLSTDADKPLYPVCKTYSRLSAILKLIQLKAAHGLSKEKESPGSAIA</sequence>
<reference evidence="3" key="1">
    <citation type="journal article" date="2024" name="IScience">
        <title>Strigolactones Initiate the Formation of Haustorium-like Structures in Castilleja.</title>
        <authorList>
            <person name="Buerger M."/>
            <person name="Peterson D."/>
            <person name="Chory J."/>
        </authorList>
    </citation>
    <scope>NUCLEOTIDE SEQUENCE [LARGE SCALE GENOMIC DNA]</scope>
</reference>
<dbReference type="Proteomes" id="UP001632038">
    <property type="component" value="Unassembled WGS sequence"/>
</dbReference>
<proteinExistence type="predicted"/>
<comment type="caution">
    <text evidence="2">The sequence shown here is derived from an EMBL/GenBank/DDBJ whole genome shotgun (WGS) entry which is preliminary data.</text>
</comment>
<dbReference type="InterPro" id="IPR029480">
    <property type="entry name" value="Transpos_assoc"/>
</dbReference>
<gene>
    <name evidence="2" type="ORF">CASFOL_028267</name>
</gene>
<evidence type="ECO:0000313" key="2">
    <source>
        <dbReference type="EMBL" id="KAL3627852.1"/>
    </source>
</evidence>
<dbReference type="Pfam" id="PF13963">
    <property type="entry name" value="Transpos_assoc"/>
    <property type="match status" value="1"/>
</dbReference>
<dbReference type="EMBL" id="JAVIJP010000038">
    <property type="protein sequence ID" value="KAL3627852.1"/>
    <property type="molecule type" value="Genomic_DNA"/>
</dbReference>
<protein>
    <recommendedName>
        <fullName evidence="1">Transposase-associated domain-containing protein</fullName>
    </recommendedName>
</protein>
<keyword evidence="3" id="KW-1185">Reference proteome</keyword>
<organism evidence="2 3">
    <name type="scientific">Castilleja foliolosa</name>
    <dbReference type="NCBI Taxonomy" id="1961234"/>
    <lineage>
        <taxon>Eukaryota</taxon>
        <taxon>Viridiplantae</taxon>
        <taxon>Streptophyta</taxon>
        <taxon>Embryophyta</taxon>
        <taxon>Tracheophyta</taxon>
        <taxon>Spermatophyta</taxon>
        <taxon>Magnoliopsida</taxon>
        <taxon>eudicotyledons</taxon>
        <taxon>Gunneridae</taxon>
        <taxon>Pentapetalae</taxon>
        <taxon>asterids</taxon>
        <taxon>lamiids</taxon>
        <taxon>Lamiales</taxon>
        <taxon>Orobanchaceae</taxon>
        <taxon>Pedicularideae</taxon>
        <taxon>Castillejinae</taxon>
        <taxon>Castilleja</taxon>
    </lineage>
</organism>
<accession>A0ABD3CE72</accession>
<feature type="domain" description="Transposase-associated" evidence="1">
    <location>
        <begin position="3"/>
        <end position="74"/>
    </location>
</feature>
<evidence type="ECO:0000313" key="3">
    <source>
        <dbReference type="Proteomes" id="UP001632038"/>
    </source>
</evidence>
<dbReference type="AlphaFoldDB" id="A0ABD3CE72"/>
<evidence type="ECO:0000259" key="1">
    <source>
        <dbReference type="Pfam" id="PF13963"/>
    </source>
</evidence>